<keyword evidence="2" id="KW-1185">Reference proteome</keyword>
<accession>A0AAV4CIQ9</accession>
<reference evidence="1 2" key="1">
    <citation type="journal article" date="2021" name="Elife">
        <title>Chloroplast acquisition without the gene transfer in kleptoplastic sea slugs, Plakobranchus ocellatus.</title>
        <authorList>
            <person name="Maeda T."/>
            <person name="Takahashi S."/>
            <person name="Yoshida T."/>
            <person name="Shimamura S."/>
            <person name="Takaki Y."/>
            <person name="Nagai Y."/>
            <person name="Toyoda A."/>
            <person name="Suzuki Y."/>
            <person name="Arimoto A."/>
            <person name="Ishii H."/>
            <person name="Satoh N."/>
            <person name="Nishiyama T."/>
            <person name="Hasebe M."/>
            <person name="Maruyama T."/>
            <person name="Minagawa J."/>
            <person name="Obokata J."/>
            <person name="Shigenobu S."/>
        </authorList>
    </citation>
    <scope>NUCLEOTIDE SEQUENCE [LARGE SCALE GENOMIC DNA]</scope>
</reference>
<comment type="caution">
    <text evidence="1">The sequence shown here is derived from an EMBL/GenBank/DDBJ whole genome shotgun (WGS) entry which is preliminary data.</text>
</comment>
<name>A0AAV4CIQ9_9GAST</name>
<dbReference type="EMBL" id="BLXT01006306">
    <property type="protein sequence ID" value="GFO30958.1"/>
    <property type="molecule type" value="Genomic_DNA"/>
</dbReference>
<proteinExistence type="predicted"/>
<dbReference type="Proteomes" id="UP000735302">
    <property type="component" value="Unassembled WGS sequence"/>
</dbReference>
<evidence type="ECO:0000313" key="2">
    <source>
        <dbReference type="Proteomes" id="UP000735302"/>
    </source>
</evidence>
<dbReference type="AlphaFoldDB" id="A0AAV4CIQ9"/>
<protein>
    <submittedName>
        <fullName evidence="1">Uncharacterized protein</fullName>
    </submittedName>
</protein>
<sequence length="129" mass="14712">MSACISCVVLNKSRPQSVITVIEFLQPSSNGVLLRCDFSITCFPINFSQSSAYKHRQPWERQRAHRPQWLPAFFSYVTAKERCSKPARSKLGFSTQLMRHGRPPAVCLPLPSSDDPANSLTQIRDYFDY</sequence>
<gene>
    <name evidence="1" type="ORF">PoB_005746300</name>
</gene>
<evidence type="ECO:0000313" key="1">
    <source>
        <dbReference type="EMBL" id="GFO30958.1"/>
    </source>
</evidence>
<organism evidence="1 2">
    <name type="scientific">Plakobranchus ocellatus</name>
    <dbReference type="NCBI Taxonomy" id="259542"/>
    <lineage>
        <taxon>Eukaryota</taxon>
        <taxon>Metazoa</taxon>
        <taxon>Spiralia</taxon>
        <taxon>Lophotrochozoa</taxon>
        <taxon>Mollusca</taxon>
        <taxon>Gastropoda</taxon>
        <taxon>Heterobranchia</taxon>
        <taxon>Euthyneura</taxon>
        <taxon>Panpulmonata</taxon>
        <taxon>Sacoglossa</taxon>
        <taxon>Placobranchoidea</taxon>
        <taxon>Plakobranchidae</taxon>
        <taxon>Plakobranchus</taxon>
    </lineage>
</organism>